<organism evidence="2 3">
    <name type="scientific">Cylindrotheca closterium</name>
    <dbReference type="NCBI Taxonomy" id="2856"/>
    <lineage>
        <taxon>Eukaryota</taxon>
        <taxon>Sar</taxon>
        <taxon>Stramenopiles</taxon>
        <taxon>Ochrophyta</taxon>
        <taxon>Bacillariophyta</taxon>
        <taxon>Bacillariophyceae</taxon>
        <taxon>Bacillariophycidae</taxon>
        <taxon>Bacillariales</taxon>
        <taxon>Bacillariaceae</taxon>
        <taxon>Cylindrotheca</taxon>
    </lineage>
</organism>
<dbReference type="Gene3D" id="2.40.128.590">
    <property type="entry name" value="CpcT/CpeT domain"/>
    <property type="match status" value="1"/>
</dbReference>
<name>A0AAD2G507_9STRA</name>
<gene>
    <name evidence="2" type="ORF">CYCCA115_LOCUS19306</name>
</gene>
<protein>
    <submittedName>
        <fullName evidence="2">Uncharacterized protein</fullName>
    </submittedName>
</protein>
<dbReference type="InterPro" id="IPR038672">
    <property type="entry name" value="CpcT/CpeT_sf"/>
</dbReference>
<dbReference type="Pfam" id="PF06206">
    <property type="entry name" value="CpeT"/>
    <property type="match status" value="1"/>
</dbReference>
<keyword evidence="3" id="KW-1185">Reference proteome</keyword>
<accession>A0AAD2G507</accession>
<dbReference type="Proteomes" id="UP001295423">
    <property type="component" value="Unassembled WGS sequence"/>
</dbReference>
<dbReference type="EMBL" id="CAKOGP040002091">
    <property type="protein sequence ID" value="CAJ1961657.1"/>
    <property type="molecule type" value="Genomic_DNA"/>
</dbReference>
<reference evidence="2" key="1">
    <citation type="submission" date="2023-08" db="EMBL/GenBank/DDBJ databases">
        <authorList>
            <person name="Audoor S."/>
            <person name="Bilcke G."/>
        </authorList>
    </citation>
    <scope>NUCLEOTIDE SEQUENCE</scope>
</reference>
<evidence type="ECO:0000313" key="3">
    <source>
        <dbReference type="Proteomes" id="UP001295423"/>
    </source>
</evidence>
<feature type="chain" id="PRO_5042004104" evidence="1">
    <location>
        <begin position="23"/>
        <end position="360"/>
    </location>
</feature>
<dbReference type="AlphaFoldDB" id="A0AAD2G507"/>
<feature type="signal peptide" evidence="1">
    <location>
        <begin position="1"/>
        <end position="22"/>
    </location>
</feature>
<dbReference type="GO" id="GO:0016829">
    <property type="term" value="F:lyase activity"/>
    <property type="evidence" value="ECO:0007669"/>
    <property type="project" value="InterPro"/>
</dbReference>
<comment type="caution">
    <text evidence="2">The sequence shown here is derived from an EMBL/GenBank/DDBJ whole genome shotgun (WGS) entry which is preliminary data.</text>
</comment>
<keyword evidence="1" id="KW-0732">Signal</keyword>
<evidence type="ECO:0000313" key="2">
    <source>
        <dbReference type="EMBL" id="CAJ1961657.1"/>
    </source>
</evidence>
<proteinExistence type="predicted"/>
<dbReference type="InterPro" id="IPR010404">
    <property type="entry name" value="CpcT/CpeT"/>
</dbReference>
<evidence type="ECO:0000256" key="1">
    <source>
        <dbReference type="SAM" id="SignalP"/>
    </source>
</evidence>
<sequence length="360" mass="41466">MVAKTALLWATLASWSFGKSLSFTSPQGTTAQYQTNFKTTLKCRFSTSLNAVANRNKKEDDDQNSQPSQRHTVYKHLLHHFQGDFDNYRQVLDDRKEKLTPREGGGHENFHCTLVPLSETSRLAAFYFDGNPQRIFRFRYYELLMTAEDDTNDISCGDIEMKLYTLNPELERELRSCSDEPLKWPAMFHSFEINEADKIKYLPNCEIRWSVDMDPVEHAYTLDHDNMSKLDNKKQDSIHAIMVHGEAIVDSTMIPGVKIRILDQLSLYEDTFYINDRGLDPESGAFIYGNQRGVPYRLDRVTRLVQIEEEDAQLERQIFDEDLAWTMGESWRSSDEYNAKIEAIGGLSAVMSGKKPPSSK</sequence>